<dbReference type="SUPFAM" id="SSF143555">
    <property type="entry name" value="FwdE-like"/>
    <property type="match status" value="1"/>
</dbReference>
<dbReference type="Pfam" id="PF02663">
    <property type="entry name" value="FmdE"/>
    <property type="match status" value="1"/>
</dbReference>
<keyword evidence="3" id="KW-0862">Zinc</keyword>
<dbReference type="PANTHER" id="PTHR39418">
    <property type="entry name" value="DEHYDROGENASE-RELATED"/>
    <property type="match status" value="1"/>
</dbReference>
<dbReference type="STRING" id="188937.MA_0381"/>
<dbReference type="EMBL" id="AE010299">
    <property type="protein sequence ID" value="AAM03833.1"/>
    <property type="molecule type" value="Genomic_DNA"/>
</dbReference>
<dbReference type="AlphaFoldDB" id="Q8TTP5"/>
<evidence type="ECO:0000313" key="7">
    <source>
        <dbReference type="Proteomes" id="UP000002487"/>
    </source>
</evidence>
<dbReference type="Proteomes" id="UP000002487">
    <property type="component" value="Chromosome"/>
</dbReference>
<dbReference type="Pfam" id="PF01258">
    <property type="entry name" value="zf-dskA_traR"/>
    <property type="match status" value="1"/>
</dbReference>
<dbReference type="InterPro" id="IPR053194">
    <property type="entry name" value="tRNA_methyltr_O"/>
</dbReference>
<keyword evidence="7" id="KW-1185">Reference proteome</keyword>
<dbReference type="InterPro" id="IPR003814">
    <property type="entry name" value="FmdEsu_dom"/>
</dbReference>
<feature type="domain" description="Zinc finger DksA/TraR C4-type" evidence="4">
    <location>
        <begin position="175"/>
        <end position="209"/>
    </location>
</feature>
<evidence type="ECO:0000256" key="3">
    <source>
        <dbReference type="ARBA" id="ARBA00022833"/>
    </source>
</evidence>
<keyword evidence="1" id="KW-0479">Metal-binding</keyword>
<evidence type="ECO:0000256" key="2">
    <source>
        <dbReference type="ARBA" id="ARBA00022771"/>
    </source>
</evidence>
<dbReference type="PANTHER" id="PTHR39418:SF1">
    <property type="entry name" value="DEHYDROGENASE"/>
    <property type="match status" value="1"/>
</dbReference>
<dbReference type="HOGENOM" id="CLU_087508_0_0_2"/>
<sequence length="211" mass="23320">MPEKGIKVGVGNLEFNNADFDTAVKFHGHVCPGISIGYRVAALAADRFKDRSEDEELVAVVENRSCAVDAIQAINGCTCGKGNLIFKEHGKHVYTFFKRGDKKALRISMNPDAFPQDNRHTALFAKLRAGAASPEEAEEFRVSHAAKSQRILEMPEEELFFVSEVEIEPPEKAIIYPTIICSKCGEGFMEPLGRVKNGEIVCIPCFEAKNE</sequence>
<evidence type="ECO:0000313" key="6">
    <source>
        <dbReference type="EMBL" id="AAM03833.1"/>
    </source>
</evidence>
<dbReference type="InParanoid" id="Q8TTP5"/>
<dbReference type="InterPro" id="IPR026328">
    <property type="entry name" value="FmdE"/>
</dbReference>
<dbReference type="GO" id="GO:0008270">
    <property type="term" value="F:zinc ion binding"/>
    <property type="evidence" value="ECO:0007669"/>
    <property type="project" value="UniProtKB-KW"/>
</dbReference>
<protein>
    <submittedName>
        <fullName evidence="6">Formylmethanofuran dehydrogenase, subunit E</fullName>
    </submittedName>
</protein>
<dbReference type="EnsemblBacteria" id="AAM03833">
    <property type="protein sequence ID" value="AAM03833"/>
    <property type="gene ID" value="MA_0381"/>
</dbReference>
<evidence type="ECO:0000259" key="4">
    <source>
        <dbReference type="Pfam" id="PF01258"/>
    </source>
</evidence>
<organism evidence="6 7">
    <name type="scientific">Methanosarcina acetivorans (strain ATCC 35395 / DSM 2834 / JCM 12185 / C2A)</name>
    <dbReference type="NCBI Taxonomy" id="188937"/>
    <lineage>
        <taxon>Archaea</taxon>
        <taxon>Methanobacteriati</taxon>
        <taxon>Methanobacteriota</taxon>
        <taxon>Stenosarchaea group</taxon>
        <taxon>Methanomicrobia</taxon>
        <taxon>Methanosarcinales</taxon>
        <taxon>Methanosarcinaceae</taxon>
        <taxon>Methanosarcina</taxon>
    </lineage>
</organism>
<accession>Q8TTP5</accession>
<dbReference type="PhylomeDB" id="Q8TTP5"/>
<evidence type="ECO:0000259" key="5">
    <source>
        <dbReference type="Pfam" id="PF02663"/>
    </source>
</evidence>
<keyword evidence="2" id="KW-0863">Zinc-finger</keyword>
<proteinExistence type="predicted"/>
<reference evidence="6 7" key="1">
    <citation type="journal article" date="2002" name="Genome Res.">
        <title>The genome of Methanosarcina acetivorans reveals extensive metabolic and physiological diversity.</title>
        <authorList>
            <person name="Galagan J.E."/>
            <person name="Nusbaum C."/>
            <person name="Roy A."/>
            <person name="Endrizzi M.G."/>
            <person name="Macdonald P."/>
            <person name="FitzHugh W."/>
            <person name="Calvo S."/>
            <person name="Engels R."/>
            <person name="Smirnov S."/>
            <person name="Atnoor D."/>
            <person name="Brown A."/>
            <person name="Allen N."/>
            <person name="Naylor J."/>
            <person name="Stange-Thomann N."/>
            <person name="DeArellano K."/>
            <person name="Johnson R."/>
            <person name="Linton L."/>
            <person name="McEwan P."/>
            <person name="McKernan K."/>
            <person name="Talamas J."/>
            <person name="Tirrell A."/>
            <person name="Ye W."/>
            <person name="Zimmer A."/>
            <person name="Barber R.D."/>
            <person name="Cann I."/>
            <person name="Graham D.E."/>
            <person name="Grahame D.A."/>
            <person name="Guss A."/>
            <person name="Hedderich R."/>
            <person name="Ingram-Smith C."/>
            <person name="Kuettner C.H."/>
            <person name="Krzycki J.A."/>
            <person name="Leigh J.A."/>
            <person name="Li W."/>
            <person name="Liu J."/>
            <person name="Mukhopadhyay B."/>
            <person name="Reeve J.N."/>
            <person name="Smith K."/>
            <person name="Springer T.A."/>
            <person name="Umayam L.A."/>
            <person name="White O."/>
            <person name="White R.H."/>
            <person name="de Macario E.C."/>
            <person name="Ferry J.G."/>
            <person name="Jarrell K.F."/>
            <person name="Jing H."/>
            <person name="Macario A.J.L."/>
            <person name="Paulsen I."/>
            <person name="Pritchett M."/>
            <person name="Sowers K.R."/>
            <person name="Swanson R.V."/>
            <person name="Zinder S.H."/>
            <person name="Lander E."/>
            <person name="Metcalf W.W."/>
            <person name="Birren B."/>
        </authorList>
    </citation>
    <scope>NUCLEOTIDE SEQUENCE [LARGE SCALE GENOMIC DNA]</scope>
    <source>
        <strain evidence="7">ATCC 35395 / DSM 2834 / JCM 12185 / C2A</strain>
    </source>
</reference>
<feature type="domain" description="Formylmethanofuran dehydrogenase subunit E" evidence="5">
    <location>
        <begin position="26"/>
        <end position="160"/>
    </location>
</feature>
<dbReference type="KEGG" id="mac:MA_0381"/>
<dbReference type="PIRSF" id="PIRSF006578">
    <property type="entry name" value="FwdE"/>
    <property type="match status" value="1"/>
</dbReference>
<name>Q8TTP5_METAC</name>
<gene>
    <name evidence="6" type="primary">fwdE</name>
    <name evidence="6" type="ordered locus">MA_0381</name>
</gene>
<evidence type="ECO:0000256" key="1">
    <source>
        <dbReference type="ARBA" id="ARBA00022723"/>
    </source>
</evidence>
<dbReference type="Gene3D" id="3.30.1330.130">
    <property type="match status" value="1"/>
</dbReference>
<dbReference type="InterPro" id="IPR000962">
    <property type="entry name" value="Znf_DskA_TraR"/>
</dbReference>